<feature type="region of interest" description="Disordered" evidence="7">
    <location>
        <begin position="424"/>
        <end position="449"/>
    </location>
</feature>
<keyword evidence="2 6" id="KW-0288">FMN</keyword>
<reference evidence="9 10" key="1">
    <citation type="submission" date="2017-06" db="EMBL/GenBank/DDBJ databases">
        <authorList>
            <person name="Kim H.J."/>
            <person name="Triplett B.A."/>
        </authorList>
    </citation>
    <scope>NUCLEOTIDE SEQUENCE [LARGE SCALE GENOMIC DNA]</scope>
    <source>
        <strain evidence="9">FRACA_ARgP5</strain>
    </source>
</reference>
<dbReference type="PIRSF" id="PIRSF000337">
    <property type="entry name" value="NTA_MOA"/>
    <property type="match status" value="1"/>
</dbReference>
<evidence type="ECO:0000256" key="1">
    <source>
        <dbReference type="ARBA" id="ARBA00022630"/>
    </source>
</evidence>
<evidence type="ECO:0000256" key="4">
    <source>
        <dbReference type="ARBA" id="ARBA00023033"/>
    </source>
</evidence>
<evidence type="ECO:0000256" key="7">
    <source>
        <dbReference type="SAM" id="MobiDB-lite"/>
    </source>
</evidence>
<gene>
    <name evidence="9" type="ORF">FRACA_400018</name>
</gene>
<evidence type="ECO:0000256" key="6">
    <source>
        <dbReference type="PIRSR" id="PIRSR000337-1"/>
    </source>
</evidence>
<name>A0A2I2KWQ4_9ACTN</name>
<feature type="binding site" evidence="6">
    <location>
        <position position="91"/>
    </location>
    <ligand>
        <name>FMN</name>
        <dbReference type="ChEBI" id="CHEBI:58210"/>
    </ligand>
</feature>
<keyword evidence="1 6" id="KW-0285">Flavoprotein</keyword>
<dbReference type="OrthoDB" id="9135350at2"/>
<dbReference type="EMBL" id="FZMO01000335">
    <property type="protein sequence ID" value="SNQ50085.1"/>
    <property type="molecule type" value="Genomic_DNA"/>
</dbReference>
<dbReference type="CDD" id="cd01095">
    <property type="entry name" value="Nitrilotriacetate_monoxgenase"/>
    <property type="match status" value="1"/>
</dbReference>
<evidence type="ECO:0000256" key="2">
    <source>
        <dbReference type="ARBA" id="ARBA00022643"/>
    </source>
</evidence>
<dbReference type="Pfam" id="PF00296">
    <property type="entry name" value="Bac_luciferase"/>
    <property type="match status" value="1"/>
</dbReference>
<feature type="binding site" evidence="6">
    <location>
        <position position="145"/>
    </location>
    <ligand>
        <name>FMN</name>
        <dbReference type="ChEBI" id="CHEBI:58210"/>
    </ligand>
</feature>
<dbReference type="NCBIfam" id="TIGR03860">
    <property type="entry name" value="FMN_nitrolo"/>
    <property type="match status" value="1"/>
</dbReference>
<evidence type="ECO:0000313" key="10">
    <source>
        <dbReference type="Proteomes" id="UP000234331"/>
    </source>
</evidence>
<feature type="domain" description="Luciferase-like" evidence="8">
    <location>
        <begin position="34"/>
        <end position="378"/>
    </location>
</feature>
<evidence type="ECO:0000259" key="8">
    <source>
        <dbReference type="Pfam" id="PF00296"/>
    </source>
</evidence>
<evidence type="ECO:0000313" key="9">
    <source>
        <dbReference type="EMBL" id="SNQ50085.1"/>
    </source>
</evidence>
<dbReference type="GO" id="GO:0004497">
    <property type="term" value="F:monooxygenase activity"/>
    <property type="evidence" value="ECO:0007669"/>
    <property type="project" value="UniProtKB-KW"/>
</dbReference>
<dbReference type="InterPro" id="IPR011251">
    <property type="entry name" value="Luciferase-like_dom"/>
</dbReference>
<proteinExistence type="inferred from homology"/>
<dbReference type="SUPFAM" id="SSF51679">
    <property type="entry name" value="Bacterial luciferase-like"/>
    <property type="match status" value="1"/>
</dbReference>
<dbReference type="AlphaFoldDB" id="A0A2I2KWQ4"/>
<accession>A0A2I2KWQ4</accession>
<keyword evidence="10" id="KW-1185">Reference proteome</keyword>
<evidence type="ECO:0000256" key="3">
    <source>
        <dbReference type="ARBA" id="ARBA00023002"/>
    </source>
</evidence>
<organism evidence="9 10">
    <name type="scientific">Frankia canadensis</name>
    <dbReference type="NCBI Taxonomy" id="1836972"/>
    <lineage>
        <taxon>Bacteria</taxon>
        <taxon>Bacillati</taxon>
        <taxon>Actinomycetota</taxon>
        <taxon>Actinomycetes</taxon>
        <taxon>Frankiales</taxon>
        <taxon>Frankiaceae</taxon>
        <taxon>Frankia</taxon>
    </lineage>
</organism>
<dbReference type="InterPro" id="IPR036661">
    <property type="entry name" value="Luciferase-like_sf"/>
</dbReference>
<protein>
    <submittedName>
        <fullName evidence="9">FMN-dependent oxidoreductase, nitrilotriacetate monooxygenase family</fullName>
    </submittedName>
</protein>
<dbReference type="InterPro" id="IPR051260">
    <property type="entry name" value="Diverse_substr_monoxygenases"/>
</dbReference>
<dbReference type="PANTHER" id="PTHR30011">
    <property type="entry name" value="ALKANESULFONATE MONOOXYGENASE-RELATED"/>
    <property type="match status" value="1"/>
</dbReference>
<dbReference type="InterPro" id="IPR016215">
    <property type="entry name" value="NTA_MOA"/>
</dbReference>
<dbReference type="Proteomes" id="UP000234331">
    <property type="component" value="Unassembled WGS sequence"/>
</dbReference>
<comment type="similarity">
    <text evidence="5">Belongs to the NtaA/SnaA/DszA monooxygenase family.</text>
</comment>
<feature type="binding site" evidence="6">
    <location>
        <position position="56"/>
    </location>
    <ligand>
        <name>FMN</name>
        <dbReference type="ChEBI" id="CHEBI:58210"/>
    </ligand>
</feature>
<sequence length="468" mass="50441">MAERLLHLNVNGNGLAKPPNSWRRSDPPTWFLDVARWEQLGRIAERGLLDAVFLADHLGATDFSKPWHAFDPFMLQTAVARATSHIGLVATLSATFYQPWDVARRAATLDLASGGRAAVNIVTSGEDAAAALYGRGTLPERDVRYARAEEVLIAVKRLWDSWDQGALVADPAAGELVKDSLVPTVDYDGTHVGFTARFQFPRSVQGRPVIVQAGASPRGIDLAAQHADAVFCAVNTIPTAQEFYRTLKARAAAHGRDPDELLILPGLNITLGGTEAEARARRADLDGPAVVNAASLGALSAQLGVPVDLLAVDRTLPWDFIDSHEWRPRSVGAATSVLSVARRENLTVRQLLERRAHAQNALVGTPEQVADEMEAWFTQQAADGFNINFDIFPSGLEQVSDHLVPELQRRGIFRREYTSTTLRGHYGLPPLSREARPGPGAGATVASPATAAAAATAPAHVWPGDLRA</sequence>
<keyword evidence="3" id="KW-0560">Oxidoreductase</keyword>
<dbReference type="Gene3D" id="3.20.20.30">
    <property type="entry name" value="Luciferase-like domain"/>
    <property type="match status" value="1"/>
</dbReference>
<dbReference type="RefSeq" id="WP_101833434.1">
    <property type="nucleotide sequence ID" value="NZ_FZMO01000335.1"/>
</dbReference>
<feature type="binding site" evidence="6">
    <location>
        <position position="216"/>
    </location>
    <ligand>
        <name>FMN</name>
        <dbReference type="ChEBI" id="CHEBI:58210"/>
    </ligand>
</feature>
<dbReference type="GO" id="GO:0016705">
    <property type="term" value="F:oxidoreductase activity, acting on paired donors, with incorporation or reduction of molecular oxygen"/>
    <property type="evidence" value="ECO:0007669"/>
    <property type="project" value="InterPro"/>
</dbReference>
<keyword evidence="4 9" id="KW-0503">Monooxygenase</keyword>
<dbReference type="PANTHER" id="PTHR30011:SF16">
    <property type="entry name" value="C2H2 FINGER DOMAIN TRANSCRIPTION FACTOR (EUROFUNG)-RELATED"/>
    <property type="match status" value="1"/>
</dbReference>
<evidence type="ECO:0000256" key="5">
    <source>
        <dbReference type="ARBA" id="ARBA00033748"/>
    </source>
</evidence>